<evidence type="ECO:0000313" key="2">
    <source>
        <dbReference type="EMBL" id="MFD2752824.1"/>
    </source>
</evidence>
<dbReference type="RefSeq" id="WP_066473081.1">
    <property type="nucleotide sequence ID" value="NZ_BCNT01000003.1"/>
</dbReference>
<keyword evidence="1" id="KW-0812">Transmembrane</keyword>
<evidence type="ECO:0000313" key="3">
    <source>
        <dbReference type="Proteomes" id="UP001597463"/>
    </source>
</evidence>
<keyword evidence="1" id="KW-0472">Membrane</keyword>
<feature type="transmembrane region" description="Helical" evidence="1">
    <location>
        <begin position="6"/>
        <end position="30"/>
    </location>
</feature>
<keyword evidence="1" id="KW-1133">Transmembrane helix</keyword>
<feature type="transmembrane region" description="Helical" evidence="1">
    <location>
        <begin position="51"/>
        <end position="73"/>
    </location>
</feature>
<dbReference type="Proteomes" id="UP001597463">
    <property type="component" value="Unassembled WGS sequence"/>
</dbReference>
<reference evidence="3" key="1">
    <citation type="journal article" date="2019" name="Int. J. Syst. Evol. Microbiol.">
        <title>The Global Catalogue of Microorganisms (GCM) 10K type strain sequencing project: providing services to taxonomists for standard genome sequencing and annotation.</title>
        <authorList>
            <consortium name="The Broad Institute Genomics Platform"/>
            <consortium name="The Broad Institute Genome Sequencing Center for Infectious Disease"/>
            <person name="Wu L."/>
            <person name="Ma J."/>
        </authorList>
    </citation>
    <scope>NUCLEOTIDE SEQUENCE [LARGE SCALE GENOMIC DNA]</scope>
    <source>
        <strain evidence="3">TISTR 1906</strain>
    </source>
</reference>
<proteinExistence type="predicted"/>
<dbReference type="EMBL" id="JBHUMV010000001">
    <property type="protein sequence ID" value="MFD2752824.1"/>
    <property type="molecule type" value="Genomic_DNA"/>
</dbReference>
<gene>
    <name evidence="2" type="ORF">ACFSW6_01895</name>
</gene>
<comment type="caution">
    <text evidence="2">The sequence shown here is derived from an EMBL/GenBank/DDBJ whole genome shotgun (WGS) entry which is preliminary data.</text>
</comment>
<name>A0ABW5UJK9_9BURK</name>
<evidence type="ECO:0000256" key="1">
    <source>
        <dbReference type="SAM" id="Phobius"/>
    </source>
</evidence>
<accession>A0ABW5UJK9</accession>
<keyword evidence="3" id="KW-1185">Reference proteome</keyword>
<sequence>MIPAVPGAAVVGWLLLVLSLALGASLLVWWGWRAWRAQSGRPRPPLRRWQWAGAVLLSVLPVSTAVGLAQIAWQDHRQEQHRAAQERLMFFTLERPVAWGDVTLPAGSHVQRDLPQDEAGDADGPPDLRGLREVRFPHPVRIGAMWVGAMSVYGQVALELARPHRFAAHDGKPAQECEAGLAALFNARRPPSPDEPFPPQHDGLAMGDWVFETCFDAGTGMSVRYWKGGQLVWADAPDYGRKE</sequence>
<protein>
    <submittedName>
        <fullName evidence="2">Uncharacterized protein</fullName>
    </submittedName>
</protein>
<organism evidence="2 3">
    <name type="scientific">Comamonas terrae</name>
    <dbReference type="NCBI Taxonomy" id="673548"/>
    <lineage>
        <taxon>Bacteria</taxon>
        <taxon>Pseudomonadati</taxon>
        <taxon>Pseudomonadota</taxon>
        <taxon>Betaproteobacteria</taxon>
        <taxon>Burkholderiales</taxon>
        <taxon>Comamonadaceae</taxon>
        <taxon>Comamonas</taxon>
    </lineage>
</organism>